<keyword evidence="1" id="KW-0472">Membrane</keyword>
<feature type="transmembrane region" description="Helical" evidence="1">
    <location>
        <begin position="167"/>
        <end position="188"/>
    </location>
</feature>
<organism evidence="2 3">
    <name type="scientific">Terribacillus halophilus</name>
    <dbReference type="NCBI Taxonomy" id="361279"/>
    <lineage>
        <taxon>Bacteria</taxon>
        <taxon>Bacillati</taxon>
        <taxon>Bacillota</taxon>
        <taxon>Bacilli</taxon>
        <taxon>Bacillales</taxon>
        <taxon>Bacillaceae</taxon>
        <taxon>Terribacillus</taxon>
    </lineage>
</organism>
<evidence type="ECO:0008006" key="4">
    <source>
        <dbReference type="Google" id="ProtNLM"/>
    </source>
</evidence>
<reference evidence="3" key="1">
    <citation type="submission" date="2016-10" db="EMBL/GenBank/DDBJ databases">
        <authorList>
            <person name="Varghese N."/>
            <person name="Submissions S."/>
        </authorList>
    </citation>
    <scope>NUCLEOTIDE SEQUENCE [LARGE SCALE GENOMIC DNA]</scope>
    <source>
        <strain evidence="3">DSM 21620</strain>
    </source>
</reference>
<dbReference type="OrthoDB" id="1786466at2"/>
<keyword evidence="1" id="KW-0812">Transmembrane</keyword>
<keyword evidence="3" id="KW-1185">Reference proteome</keyword>
<feature type="transmembrane region" description="Helical" evidence="1">
    <location>
        <begin position="46"/>
        <end position="68"/>
    </location>
</feature>
<accession>A0A1G6RMB9</accession>
<evidence type="ECO:0000313" key="2">
    <source>
        <dbReference type="EMBL" id="SDD05769.1"/>
    </source>
</evidence>
<feature type="transmembrane region" description="Helical" evidence="1">
    <location>
        <begin position="127"/>
        <end position="160"/>
    </location>
</feature>
<keyword evidence="1" id="KW-1133">Transmembrane helix</keyword>
<dbReference type="EMBL" id="FMZB01000006">
    <property type="protein sequence ID" value="SDD05769.1"/>
    <property type="molecule type" value="Genomic_DNA"/>
</dbReference>
<protein>
    <recommendedName>
        <fullName evidence="4">ABC-2 type transport system permease protein</fullName>
    </recommendedName>
</protein>
<dbReference type="AlphaFoldDB" id="A0A1G6RMB9"/>
<dbReference type="Proteomes" id="UP000198666">
    <property type="component" value="Unassembled WGS sequence"/>
</dbReference>
<feature type="transmembrane region" description="Helical" evidence="1">
    <location>
        <begin position="12"/>
        <end position="34"/>
    </location>
</feature>
<dbReference type="RefSeq" id="WP_093727497.1">
    <property type="nucleotide sequence ID" value="NZ_FMZB01000006.1"/>
</dbReference>
<feature type="transmembrane region" description="Helical" evidence="1">
    <location>
        <begin position="89"/>
        <end position="115"/>
    </location>
</feature>
<feature type="transmembrane region" description="Helical" evidence="1">
    <location>
        <begin position="237"/>
        <end position="255"/>
    </location>
</feature>
<gene>
    <name evidence="2" type="ORF">SAMN05421663_106121</name>
</gene>
<proteinExistence type="predicted"/>
<name>A0A1G6RMB9_9BACI</name>
<evidence type="ECO:0000256" key="1">
    <source>
        <dbReference type="SAM" id="Phobius"/>
    </source>
</evidence>
<dbReference type="STRING" id="361279.SAMN05421663_106121"/>
<sequence>MKAWLALVKKEFRVGLPILLLAVVLFLVGLVIVAATTYRFGHVWDAVGIIGLVWGSGHFFFMAIYMLYSLGVERKKLHLWLHNPMHASGLLAAKLVTGTVYMIISLLIVSIAAYLGGLHFVEFSNDTWFKIGIIAFLHVVSFSVDFSVYVILAYVVFLLLERYMPSFLSGTVVFIGWWVFAYLSYGLIVDTKFYTAITEWGKIDLGFIANSLQFDISVKEAIVNFQGENTFIYAGNYVIELITILIIFFIASWLLDKKVEV</sequence>
<evidence type="ECO:0000313" key="3">
    <source>
        <dbReference type="Proteomes" id="UP000198666"/>
    </source>
</evidence>